<dbReference type="PROSITE" id="PS50103">
    <property type="entry name" value="ZF_C3H1"/>
    <property type="match status" value="1"/>
</dbReference>
<dbReference type="Proteomes" id="UP001365542">
    <property type="component" value="Unassembled WGS sequence"/>
</dbReference>
<organism evidence="3 4">
    <name type="scientific">Orbilia ellipsospora</name>
    <dbReference type="NCBI Taxonomy" id="2528407"/>
    <lineage>
        <taxon>Eukaryota</taxon>
        <taxon>Fungi</taxon>
        <taxon>Dikarya</taxon>
        <taxon>Ascomycota</taxon>
        <taxon>Pezizomycotina</taxon>
        <taxon>Orbiliomycetes</taxon>
        <taxon>Orbiliales</taxon>
        <taxon>Orbiliaceae</taxon>
        <taxon>Orbilia</taxon>
    </lineage>
</organism>
<sequence>MNVCEKGYNKTPSFSATLKGQRFTDFPAAFRLVGATAKLLDKILRDAEDNAKDDLPQSQESRVLADLLILRLYSAGKVVPKFRLNLEKAMGDVIIHCSKLLWRIHREFSLSDTVLLFLQVVPNGDFGSYLVFKDSAIYEKTEPIEEITNDTLIRRAIRLLEDWIGRAYIRYSTVKEHGYKSTKICRDFIMQGYCPYRNCRNGRHVPTTTKVEMFQRLELAWSMALLTRCCKFQNRTGDHLGELSTEIRLQGHWWYQRIFDDMLIISDIFQHYSAGSFLIEKKGHAFAKLKENNHRINDLGRAELRCLDDFEWRIGRTAESSESADFWKYLDIWERVKALRLFRRHNAKLQLMLHRMKEYDRKTVTILQNLDHSMRDESKRIKAIIVFRQYFSYDLEYLTPSDRIHLLLNQVDRVGAMIIYIASPNSFILKASQVEFLRQNLDLSRHPTQEQGVAASSAFNSLAEVFNKLFVMANGSKDQWYLEAMYRRIELSWIILLLNTRSTRYISGRVQFMQLFVQRHEANNFQKWQRLREIADTQSSVEKFLNWAVGNFNDLRLQSSEDHLLFCHDDQDPTLISKFRNFKIQITRLDDYLNKAMESEEMEANTIAETSLETHLSYPTDGDQGSTERKRIEAAKVIQKSWRSYSKVLRDKLYIENHPIHRRITLTLHSAYFATASHDDITSQLYRMMAFVLLEVTTDARSQLHRTRTKLEISSRAEKSSMEDIAMILEGFDVIQGYLTQVMEIERVIETPSLVGEGQDKRLQQNVSLQKNILEAIKSGRKLMKELDESMSKIDAWIGRDELVELK</sequence>
<evidence type="ECO:0000313" key="3">
    <source>
        <dbReference type="EMBL" id="KAK6537107.1"/>
    </source>
</evidence>
<dbReference type="GO" id="GO:0008270">
    <property type="term" value="F:zinc ion binding"/>
    <property type="evidence" value="ECO:0007669"/>
    <property type="project" value="UniProtKB-KW"/>
</dbReference>
<keyword evidence="1" id="KW-0862">Zinc</keyword>
<name>A0AAV9X4V6_9PEZI</name>
<accession>A0AAV9X4V6</accession>
<feature type="domain" description="C3H1-type" evidence="2">
    <location>
        <begin position="179"/>
        <end position="207"/>
    </location>
</feature>
<evidence type="ECO:0000259" key="2">
    <source>
        <dbReference type="PROSITE" id="PS50103"/>
    </source>
</evidence>
<dbReference type="InterPro" id="IPR000571">
    <property type="entry name" value="Znf_CCCH"/>
</dbReference>
<comment type="caution">
    <text evidence="3">The sequence shown here is derived from an EMBL/GenBank/DDBJ whole genome shotgun (WGS) entry which is preliminary data.</text>
</comment>
<keyword evidence="1" id="KW-0863">Zinc-finger</keyword>
<proteinExistence type="predicted"/>
<protein>
    <recommendedName>
        <fullName evidence="2">C3H1-type domain-containing protein</fullName>
    </recommendedName>
</protein>
<dbReference type="AlphaFoldDB" id="A0AAV9X4V6"/>
<gene>
    <name evidence="3" type="ORF">TWF694_011307</name>
</gene>
<dbReference type="EMBL" id="JAVHJO010000009">
    <property type="protein sequence ID" value="KAK6537107.1"/>
    <property type="molecule type" value="Genomic_DNA"/>
</dbReference>
<feature type="zinc finger region" description="C3H1-type" evidence="1">
    <location>
        <begin position="179"/>
        <end position="207"/>
    </location>
</feature>
<keyword evidence="4" id="KW-1185">Reference proteome</keyword>
<keyword evidence="1" id="KW-0479">Metal-binding</keyword>
<reference evidence="3 4" key="1">
    <citation type="submission" date="2019-10" db="EMBL/GenBank/DDBJ databases">
        <authorList>
            <person name="Palmer J.M."/>
        </authorList>
    </citation>
    <scope>NUCLEOTIDE SEQUENCE [LARGE SCALE GENOMIC DNA]</scope>
    <source>
        <strain evidence="3 4">TWF694</strain>
    </source>
</reference>
<evidence type="ECO:0000256" key="1">
    <source>
        <dbReference type="PROSITE-ProRule" id="PRU00723"/>
    </source>
</evidence>
<evidence type="ECO:0000313" key="4">
    <source>
        <dbReference type="Proteomes" id="UP001365542"/>
    </source>
</evidence>